<dbReference type="GO" id="GO:0006338">
    <property type="term" value="P:chromatin remodeling"/>
    <property type="evidence" value="ECO:0007669"/>
    <property type="project" value="InterPro"/>
</dbReference>
<dbReference type="InterPro" id="IPR001487">
    <property type="entry name" value="Bromodomain"/>
</dbReference>
<dbReference type="GeneTree" id="ENSGT00940000166757"/>
<feature type="compositionally biased region" description="Polar residues" evidence="4">
    <location>
        <begin position="692"/>
        <end position="703"/>
    </location>
</feature>
<evidence type="ECO:0000259" key="5">
    <source>
        <dbReference type="PROSITE" id="PS50014"/>
    </source>
</evidence>
<dbReference type="GO" id="GO:0090537">
    <property type="term" value="C:CERF complex"/>
    <property type="evidence" value="ECO:0007669"/>
    <property type="project" value="InterPro"/>
</dbReference>
<evidence type="ECO:0000313" key="6">
    <source>
        <dbReference type="Ensembl" id="ENSXCOP00000008676.1"/>
    </source>
</evidence>
<evidence type="ECO:0000256" key="3">
    <source>
        <dbReference type="SAM" id="Coils"/>
    </source>
</evidence>
<reference evidence="6" key="1">
    <citation type="submission" date="2025-08" db="UniProtKB">
        <authorList>
            <consortium name="Ensembl"/>
        </authorList>
    </citation>
    <scope>IDENTIFICATION</scope>
</reference>
<protein>
    <recommendedName>
        <fullName evidence="5">Bromo domain-containing protein</fullName>
    </recommendedName>
</protein>
<feature type="domain" description="Bromo" evidence="5">
    <location>
        <begin position="428"/>
        <end position="498"/>
    </location>
</feature>
<dbReference type="SUPFAM" id="SSF47370">
    <property type="entry name" value="Bromodomain"/>
    <property type="match status" value="1"/>
</dbReference>
<organism evidence="6 7">
    <name type="scientific">Xiphophorus couchianus</name>
    <name type="common">Monterrey platyfish</name>
    <dbReference type="NCBI Taxonomy" id="32473"/>
    <lineage>
        <taxon>Eukaryota</taxon>
        <taxon>Metazoa</taxon>
        <taxon>Chordata</taxon>
        <taxon>Craniata</taxon>
        <taxon>Vertebrata</taxon>
        <taxon>Euteleostomi</taxon>
        <taxon>Actinopterygii</taxon>
        <taxon>Neopterygii</taxon>
        <taxon>Teleostei</taxon>
        <taxon>Neoteleostei</taxon>
        <taxon>Acanthomorphata</taxon>
        <taxon>Ovalentaria</taxon>
        <taxon>Atherinomorphae</taxon>
        <taxon>Cyprinodontiformes</taxon>
        <taxon>Poeciliidae</taxon>
        <taxon>Poeciliinae</taxon>
        <taxon>Xiphophorus</taxon>
    </lineage>
</organism>
<dbReference type="PANTHER" id="PTHR47092:SF1">
    <property type="entry name" value="CHROMATIN REMODELING REGULATOR CECR2"/>
    <property type="match status" value="1"/>
</dbReference>
<feature type="coiled-coil region" evidence="3">
    <location>
        <begin position="323"/>
        <end position="350"/>
    </location>
</feature>
<accession>A0A3B5LG72</accession>
<dbReference type="PANTHER" id="PTHR47092">
    <property type="entry name" value="CAT EYE SYNDROME CRITICAL REGION PROTEIN 2"/>
    <property type="match status" value="1"/>
</dbReference>
<feature type="compositionally biased region" description="Basic residues" evidence="4">
    <location>
        <begin position="186"/>
        <end position="196"/>
    </location>
</feature>
<dbReference type="GO" id="GO:0007338">
    <property type="term" value="P:single fertilization"/>
    <property type="evidence" value="ECO:0007669"/>
    <property type="project" value="TreeGrafter"/>
</dbReference>
<sequence length="1081" mass="119165">LCPKGCPLSVEEVQSWWEVPAIAHFCSLFRTAFRLPDFEIEELEKALSEQDLDFLGDLVACLLQGCYQRTDITPQTFSSYLDDIISYRWELEEGKPNPLRDGPFDSLHPRTQVELLHRLCDYRLDAADVFDLLKGLDADSLRVEPLGQDGDGALYWYFYGTRMYKEEPLYRKAESLSEFDPTLPERKRRGRPPKKRKLEDNNLSAGEIRSPVHLPSSCLPLNQTPAVPLAGRQRGAWSLVCDTEEQWISLAESIKDRTSPQDRHLYRVISQNFLPEISSMIEHKVRAGNTSAPLTVPLLQIPLTETHLARSEEERRKDEELDRQVLLAEQRREEERLLQEEQQREKLEKMKAVEGEAGQAELLSAPDRAKRRKMREEKAWLLSQGKDLPPELLNLEPSSPVRRTRKSKEFYDIDDDCTALYKVLEALKAHKDAWPFLEPVDDSYAPNYHDIIQTPMDLSTIEKKLGDGEYVAKEEFIADVKLMFENCVEYNGEDSGKPSASQTCMLLVISGGTPLQLLIKLICVIMLAMLLLPQLTQYPMGPNPNGGPTQQRPYIGPTHGPSLGPRPTALQPCPPPEASMYPSHQRPEGRSLHPMGSRFPGPEGPAQLPYPGLRPPGLGSSSCIWPSVNGQDRLNPNAANQRSFSYGGMPPPMGHKPWPEAAGYPQHPPNAPHQMSSSLGPPASRAPVLQSDPASRTQSSSMLESPEMLALQQLSASSGPPAGGFHQPGAPSGFGSIPSKQLQLLGPTGDGQADTEPRGRHDLSFFHFCLMKSNTPPMGGSMGDNTGSNAAQRGPGGYSPAAPPPSQYGLGGALHAHYNKAPFPSQSLNAPPHPAYQQGGSNAFPYQQPPPPLRNMFPPHQYQQPAYYGPPLSREGYQPPYRPQQPDAPNAYLPVGAARSNGHFKDSAASPPISSRAALLSPAGSEEGGCAEAPTGPISNQTAESSEPPESPKEILDLDSHNAAARHRGAPPLPLRHTHPAGFMYDPRALHPGMQQGGAPPLHMMPQAAGGGTPYPGQPYPDPRYSAQRPHPHLMEALQRPQLPYPPGQMRMALYRHPRAAGHFQGMMVQQRGPERFLHPG</sequence>
<name>A0A3B5LG72_9TELE</name>
<feature type="region of interest" description="Disordered" evidence="4">
    <location>
        <begin position="351"/>
        <end position="370"/>
    </location>
</feature>
<evidence type="ECO:0000313" key="7">
    <source>
        <dbReference type="Proteomes" id="UP000261380"/>
    </source>
</evidence>
<dbReference type="PRINTS" id="PR00503">
    <property type="entry name" value="BROMODOMAIN"/>
</dbReference>
<feature type="compositionally biased region" description="Polar residues" evidence="4">
    <location>
        <begin position="632"/>
        <end position="644"/>
    </location>
</feature>
<dbReference type="Proteomes" id="UP000261380">
    <property type="component" value="Unplaced"/>
</dbReference>
<evidence type="ECO:0000256" key="4">
    <source>
        <dbReference type="SAM" id="MobiDB-lite"/>
    </source>
</evidence>
<dbReference type="InterPro" id="IPR029614">
    <property type="entry name" value="CECR2"/>
</dbReference>
<dbReference type="InterPro" id="IPR018359">
    <property type="entry name" value="Bromodomain_CS"/>
</dbReference>
<dbReference type="PROSITE" id="PS00633">
    <property type="entry name" value="BROMODOMAIN_1"/>
    <property type="match status" value="1"/>
</dbReference>
<proteinExistence type="predicted"/>
<keyword evidence="1 2" id="KW-0103">Bromodomain</keyword>
<dbReference type="STRING" id="32473.ENSXCOP00000008676"/>
<dbReference type="SMART" id="SM00297">
    <property type="entry name" value="BROMO"/>
    <property type="match status" value="1"/>
</dbReference>
<feature type="region of interest" description="Disordered" evidence="4">
    <location>
        <begin position="632"/>
        <end position="759"/>
    </location>
</feature>
<dbReference type="Pfam" id="PF00439">
    <property type="entry name" value="Bromodomain"/>
    <property type="match status" value="1"/>
</dbReference>
<dbReference type="Ensembl" id="ENSXCOT00000008782.1">
    <property type="protein sequence ID" value="ENSXCOP00000008676.1"/>
    <property type="gene ID" value="ENSXCOG00000006492.1"/>
</dbReference>
<evidence type="ECO:0000256" key="1">
    <source>
        <dbReference type="ARBA" id="ARBA00023117"/>
    </source>
</evidence>
<dbReference type="CDD" id="cd05509">
    <property type="entry name" value="Bromo_gcn5_like"/>
    <property type="match status" value="1"/>
</dbReference>
<feature type="region of interest" description="Disordered" evidence="4">
    <location>
        <begin position="181"/>
        <end position="209"/>
    </location>
</feature>
<dbReference type="AlphaFoldDB" id="A0A3B5LG72"/>
<dbReference type="Gene3D" id="1.20.920.10">
    <property type="entry name" value="Bromodomain-like"/>
    <property type="match status" value="1"/>
</dbReference>
<dbReference type="PROSITE" id="PS50014">
    <property type="entry name" value="BROMODOMAIN_2"/>
    <property type="match status" value="1"/>
</dbReference>
<feature type="region of interest" description="Disordered" evidence="4">
    <location>
        <begin position="777"/>
        <end position="955"/>
    </location>
</feature>
<reference evidence="6" key="2">
    <citation type="submission" date="2025-09" db="UniProtKB">
        <authorList>
            <consortium name="Ensembl"/>
        </authorList>
    </citation>
    <scope>IDENTIFICATION</scope>
</reference>
<feature type="compositionally biased region" description="Low complexity" evidence="4">
    <location>
        <begin position="907"/>
        <end position="923"/>
    </location>
</feature>
<feature type="region of interest" description="Disordered" evidence="4">
    <location>
        <begin position="542"/>
        <end position="615"/>
    </location>
</feature>
<keyword evidence="3" id="KW-0175">Coiled coil</keyword>
<evidence type="ECO:0000256" key="2">
    <source>
        <dbReference type="PROSITE-ProRule" id="PRU00035"/>
    </source>
</evidence>
<dbReference type="InterPro" id="IPR036427">
    <property type="entry name" value="Bromodomain-like_sf"/>
</dbReference>
<keyword evidence="7" id="KW-1185">Reference proteome</keyword>